<dbReference type="Gene3D" id="3.20.20.370">
    <property type="entry name" value="Glycoside hydrolase/deacetylase"/>
    <property type="match status" value="1"/>
</dbReference>
<dbReference type="CDD" id="cd10918">
    <property type="entry name" value="CE4_NodB_like_5s_6s"/>
    <property type="match status" value="1"/>
</dbReference>
<name>A0A381DHV4_9BACT</name>
<dbReference type="SUPFAM" id="SSF88713">
    <property type="entry name" value="Glycoside hydrolase/deacetylase"/>
    <property type="match status" value="1"/>
</dbReference>
<dbReference type="AlphaFoldDB" id="A0A381DHV4"/>
<organism evidence="3 4">
    <name type="scientific">Campylobacter sputorum subsp. sputorum</name>
    <dbReference type="NCBI Taxonomy" id="32024"/>
    <lineage>
        <taxon>Bacteria</taxon>
        <taxon>Pseudomonadati</taxon>
        <taxon>Campylobacterota</taxon>
        <taxon>Epsilonproteobacteria</taxon>
        <taxon>Campylobacterales</taxon>
        <taxon>Campylobacteraceae</taxon>
        <taxon>Campylobacter</taxon>
    </lineage>
</organism>
<comment type="subcellular location">
    <subcellularLocation>
        <location evidence="1">Secreted</location>
    </subcellularLocation>
</comment>
<accession>A0A381DHV4</accession>
<evidence type="ECO:0000313" key="4">
    <source>
        <dbReference type="Proteomes" id="UP000254920"/>
    </source>
</evidence>
<gene>
    <name evidence="3" type="primary">icaB_1</name>
    <name evidence="3" type="ORF">NCTC12475_00231</name>
</gene>
<dbReference type="GeneID" id="93090680"/>
<dbReference type="PANTHER" id="PTHR34216">
    <property type="match status" value="1"/>
</dbReference>
<dbReference type="GO" id="GO:0005576">
    <property type="term" value="C:extracellular region"/>
    <property type="evidence" value="ECO:0007669"/>
    <property type="project" value="UniProtKB-SubCell"/>
</dbReference>
<dbReference type="OrthoDB" id="9776235at2"/>
<dbReference type="InterPro" id="IPR002509">
    <property type="entry name" value="NODB_dom"/>
</dbReference>
<dbReference type="EC" id="3.5.1.-" evidence="3"/>
<keyword evidence="3" id="KW-0378">Hydrolase</keyword>
<dbReference type="GO" id="GO:0005975">
    <property type="term" value="P:carbohydrate metabolic process"/>
    <property type="evidence" value="ECO:0007669"/>
    <property type="project" value="InterPro"/>
</dbReference>
<proteinExistence type="predicted"/>
<evidence type="ECO:0000256" key="2">
    <source>
        <dbReference type="ARBA" id="ARBA00022729"/>
    </source>
</evidence>
<evidence type="ECO:0000313" key="3">
    <source>
        <dbReference type="EMBL" id="SUX09858.1"/>
    </source>
</evidence>
<dbReference type="InterPro" id="IPR051398">
    <property type="entry name" value="Polysacch_Deacetylase"/>
</dbReference>
<keyword evidence="2" id="KW-0732">Signal</keyword>
<dbReference type="Proteomes" id="UP000254920">
    <property type="component" value="Unassembled WGS sequence"/>
</dbReference>
<protein>
    <submittedName>
        <fullName evidence="3">Polysaccharide deacetylase</fullName>
        <ecNumber evidence="3">3.5.1.-</ecNumber>
    </submittedName>
</protein>
<evidence type="ECO:0000256" key="1">
    <source>
        <dbReference type="ARBA" id="ARBA00004613"/>
    </source>
</evidence>
<dbReference type="EMBL" id="UFVD01000001">
    <property type="protein sequence ID" value="SUX09858.1"/>
    <property type="molecule type" value="Genomic_DNA"/>
</dbReference>
<dbReference type="PROSITE" id="PS51677">
    <property type="entry name" value="NODB"/>
    <property type="match status" value="1"/>
</dbReference>
<dbReference type="RefSeq" id="WP_089182507.1">
    <property type="nucleotide sequence ID" value="NZ_CP043427.1"/>
</dbReference>
<dbReference type="GO" id="GO:0016810">
    <property type="term" value="F:hydrolase activity, acting on carbon-nitrogen (but not peptide) bonds"/>
    <property type="evidence" value="ECO:0007669"/>
    <property type="project" value="InterPro"/>
</dbReference>
<reference evidence="3 4" key="1">
    <citation type="submission" date="2018-06" db="EMBL/GenBank/DDBJ databases">
        <authorList>
            <consortium name="Pathogen Informatics"/>
            <person name="Doyle S."/>
        </authorList>
    </citation>
    <scope>NUCLEOTIDE SEQUENCE [LARGE SCALE GENOMIC DNA]</scope>
    <source>
        <strain evidence="3 4">NCTC12475</strain>
    </source>
</reference>
<keyword evidence="4" id="KW-1185">Reference proteome</keyword>
<dbReference type="PANTHER" id="PTHR34216:SF3">
    <property type="entry name" value="POLY-BETA-1,6-N-ACETYL-D-GLUCOSAMINE N-DEACETYLASE"/>
    <property type="match status" value="1"/>
</dbReference>
<sequence length="271" mass="31509">MQTLIFISIFLAIICFVIFSIRLKWWLKDIDYKIPRVLMYHMIANHLPKNKSKFNRLRVSPKSFEKQLIWLKKNGFKSYFLSELSPNLEPKSVVITFDDGYKDNFTNALPLLKKYGFKATIFIVCNRFDNNWASDKDLKKPSPELNAEEMLSDDEVKMMIESGFIEIGSHTLNHANLPSLSLKEKEMEIKNSKSLIEEKFGITCKSFAYPFGFYDKNDIILAKNSGYKFATTTTPDVVRSKYSNFEIPRLMISGRGNLLHFILKIKKGRSR</sequence>
<dbReference type="InterPro" id="IPR011330">
    <property type="entry name" value="Glyco_hydro/deAcase_b/a-brl"/>
</dbReference>
<dbReference type="Pfam" id="PF01522">
    <property type="entry name" value="Polysacc_deac_1"/>
    <property type="match status" value="1"/>
</dbReference>